<dbReference type="EMBL" id="LAZR01012171">
    <property type="protein sequence ID" value="KKM28196.1"/>
    <property type="molecule type" value="Genomic_DNA"/>
</dbReference>
<accession>A0A0F9IKQ6</accession>
<name>A0A0F9IKQ6_9ZZZZ</name>
<organism evidence="2">
    <name type="scientific">marine sediment metagenome</name>
    <dbReference type="NCBI Taxonomy" id="412755"/>
    <lineage>
        <taxon>unclassified sequences</taxon>
        <taxon>metagenomes</taxon>
        <taxon>ecological metagenomes</taxon>
    </lineage>
</organism>
<reference evidence="2" key="1">
    <citation type="journal article" date="2015" name="Nature">
        <title>Complex archaea that bridge the gap between prokaryotes and eukaryotes.</title>
        <authorList>
            <person name="Spang A."/>
            <person name="Saw J.H."/>
            <person name="Jorgensen S.L."/>
            <person name="Zaremba-Niedzwiedzka K."/>
            <person name="Martijn J."/>
            <person name="Lind A.E."/>
            <person name="van Eijk R."/>
            <person name="Schleper C."/>
            <person name="Guy L."/>
            <person name="Ettema T.J."/>
        </authorList>
    </citation>
    <scope>NUCLEOTIDE SEQUENCE</scope>
</reference>
<feature type="transmembrane region" description="Helical" evidence="1">
    <location>
        <begin position="54"/>
        <end position="75"/>
    </location>
</feature>
<evidence type="ECO:0000313" key="2">
    <source>
        <dbReference type="EMBL" id="KKM28196.1"/>
    </source>
</evidence>
<sequence length="80" mass="8822">MAGEDQTAVCLTHIADRLDSIDGRQIEHGKTLAVLDERSQQHEKRMNRADRRGGYFGAGAGGILATVVIGLRMWFGRDQP</sequence>
<comment type="caution">
    <text evidence="2">The sequence shown here is derived from an EMBL/GenBank/DDBJ whole genome shotgun (WGS) entry which is preliminary data.</text>
</comment>
<keyword evidence="1" id="KW-0472">Membrane</keyword>
<keyword evidence="1" id="KW-1133">Transmembrane helix</keyword>
<dbReference type="AlphaFoldDB" id="A0A0F9IKQ6"/>
<proteinExistence type="predicted"/>
<protein>
    <submittedName>
        <fullName evidence="2">Uncharacterized protein</fullName>
    </submittedName>
</protein>
<gene>
    <name evidence="2" type="ORF">LCGC14_1567140</name>
</gene>
<keyword evidence="1" id="KW-0812">Transmembrane</keyword>
<evidence type="ECO:0000256" key="1">
    <source>
        <dbReference type="SAM" id="Phobius"/>
    </source>
</evidence>